<accession>A0ABS9UHS1</accession>
<organism evidence="2 3">
    <name type="scientific">Solibacillus palustris</name>
    <dbReference type="NCBI Taxonomy" id="2908203"/>
    <lineage>
        <taxon>Bacteria</taxon>
        <taxon>Bacillati</taxon>
        <taxon>Bacillota</taxon>
        <taxon>Bacilli</taxon>
        <taxon>Bacillales</taxon>
        <taxon>Caryophanaceae</taxon>
        <taxon>Solibacillus</taxon>
    </lineage>
</organism>
<feature type="transmembrane region" description="Helical" evidence="1">
    <location>
        <begin position="72"/>
        <end position="97"/>
    </location>
</feature>
<feature type="transmembrane region" description="Helical" evidence="1">
    <location>
        <begin position="118"/>
        <end position="141"/>
    </location>
</feature>
<keyword evidence="1" id="KW-0812">Transmembrane</keyword>
<evidence type="ECO:0000313" key="3">
    <source>
        <dbReference type="Proteomes" id="UP001316087"/>
    </source>
</evidence>
<dbReference type="Proteomes" id="UP001316087">
    <property type="component" value="Unassembled WGS sequence"/>
</dbReference>
<keyword evidence="3" id="KW-1185">Reference proteome</keyword>
<comment type="caution">
    <text evidence="2">The sequence shown here is derived from an EMBL/GenBank/DDBJ whole genome shotgun (WGS) entry which is preliminary data.</text>
</comment>
<proteinExistence type="predicted"/>
<evidence type="ECO:0000256" key="1">
    <source>
        <dbReference type="SAM" id="Phobius"/>
    </source>
</evidence>
<evidence type="ECO:0000313" key="2">
    <source>
        <dbReference type="EMBL" id="MCH7323909.1"/>
    </source>
</evidence>
<feature type="transmembrane region" description="Helical" evidence="1">
    <location>
        <begin position="161"/>
        <end position="183"/>
    </location>
</feature>
<keyword evidence="1" id="KW-1133">Transmembrane helix</keyword>
<reference evidence="2 3" key="1">
    <citation type="submission" date="2022-03" db="EMBL/GenBank/DDBJ databases">
        <authorList>
            <person name="Jo J.-H."/>
            <person name="Im W.-T."/>
        </authorList>
    </citation>
    <scope>NUCLEOTIDE SEQUENCE [LARGE SCALE GENOMIC DNA]</scope>
    <source>
        <strain evidence="2 3">MA9</strain>
    </source>
</reference>
<feature type="transmembrane region" description="Helical" evidence="1">
    <location>
        <begin position="31"/>
        <end position="52"/>
    </location>
</feature>
<dbReference type="RefSeq" id="WP_241371069.1">
    <property type="nucleotide sequence ID" value="NZ_JAKZFC010000012.1"/>
</dbReference>
<keyword evidence="1" id="KW-0472">Membrane</keyword>
<protein>
    <submittedName>
        <fullName evidence="2">Amino acid transporter</fullName>
    </submittedName>
</protein>
<sequence length="227" mass="26466">MSEFHYWQQLSQPSRLAHSLENSENGKLKGYIKWVTIILGFTLAYFIVRDIWGMNTTELTYLLVNGDYDQYRFARLISLIGAILTGLLYFLFYYYFIPGILYAFTSNIPYHWIQKVQLYVIPIIIVEKLITVIIFAAVGFATPFTFFSVAPMVSYVYYQDYLLYFLNQITVASVVTVWIQYTFLAQWENRKKVLLIKLILLQVIIAAIVALISILPMATWIEGWLGK</sequence>
<gene>
    <name evidence="2" type="ORF">LZ480_18730</name>
</gene>
<dbReference type="EMBL" id="JAKZFC010000012">
    <property type="protein sequence ID" value="MCH7323909.1"/>
    <property type="molecule type" value="Genomic_DNA"/>
</dbReference>
<feature type="transmembrane region" description="Helical" evidence="1">
    <location>
        <begin position="195"/>
        <end position="221"/>
    </location>
</feature>
<name>A0ABS9UHS1_9BACL</name>